<sequence>MGMRAFDELPMPARCALRERVVRARAGERTSRDIFREFALRGAGLMRVAPEVFDDLWPQLASMRDERRLKLAARLFGFGQAEEALNVCDRLAARQPASGVAA</sequence>
<evidence type="ECO:0000313" key="2">
    <source>
        <dbReference type="Proteomes" id="UP000180215"/>
    </source>
</evidence>
<reference evidence="1 2" key="1">
    <citation type="submission" date="2016-10" db="EMBL/GenBank/DDBJ databases">
        <title>Draft genome sequence of Methylobacterium extorquens CP3, a seed endophyte of Crotalaria pumila with plant growth-promoting and metal tolerance properties.</title>
        <authorList>
            <person name="Sanchez-Lopez A.S."/>
            <person name="Van Hamme J.D."/>
            <person name="Thijs S."/>
            <person name="Mcammond B.M."/>
            <person name="Stevens V."/>
            <person name="Gonzalez-Chavez M.D.C."/>
            <person name="Vangronsveld J."/>
        </authorList>
    </citation>
    <scope>NUCLEOTIDE SEQUENCE [LARGE SCALE GENOMIC DNA]</scope>
    <source>
        <strain evidence="1 2">CP3</strain>
    </source>
</reference>
<protein>
    <submittedName>
        <fullName evidence="1">Uncharacterized protein</fullName>
    </submittedName>
</protein>
<dbReference type="EMBL" id="MNAO01000071">
    <property type="protein sequence ID" value="OHV16994.1"/>
    <property type="molecule type" value="Genomic_DNA"/>
</dbReference>
<gene>
    <name evidence="1" type="ORF">BK022_08510</name>
</gene>
<organism evidence="1 2">
    <name type="scientific">Methylorubrum extorquens</name>
    <name type="common">Methylobacterium dichloromethanicum</name>
    <name type="synonym">Methylobacterium extorquens</name>
    <dbReference type="NCBI Taxonomy" id="408"/>
    <lineage>
        <taxon>Bacteria</taxon>
        <taxon>Pseudomonadati</taxon>
        <taxon>Pseudomonadota</taxon>
        <taxon>Alphaproteobacteria</taxon>
        <taxon>Hyphomicrobiales</taxon>
        <taxon>Methylobacteriaceae</taxon>
        <taxon>Methylorubrum</taxon>
    </lineage>
</organism>
<dbReference type="Proteomes" id="UP000180215">
    <property type="component" value="Unassembled WGS sequence"/>
</dbReference>
<evidence type="ECO:0000313" key="1">
    <source>
        <dbReference type="EMBL" id="OHV16994.1"/>
    </source>
</evidence>
<proteinExistence type="predicted"/>
<dbReference type="AlphaFoldDB" id="A0A1S1PAM5"/>
<name>A0A1S1PAM5_METEX</name>
<comment type="caution">
    <text evidence="1">The sequence shown here is derived from an EMBL/GenBank/DDBJ whole genome shotgun (WGS) entry which is preliminary data.</text>
</comment>
<accession>A0A1S1PAM5</accession>